<keyword evidence="4 7" id="KW-1133">Transmembrane helix</keyword>
<dbReference type="InterPro" id="IPR007182">
    <property type="entry name" value="MnhB"/>
</dbReference>
<dbReference type="Proteomes" id="UP000010729">
    <property type="component" value="Unassembled WGS sequence"/>
</dbReference>
<evidence type="ECO:0000256" key="6">
    <source>
        <dbReference type="SAM" id="MobiDB-lite"/>
    </source>
</evidence>
<feature type="non-terminal residue" evidence="9">
    <location>
        <position position="1"/>
    </location>
</feature>
<dbReference type="RefSeq" id="WP_005273850.1">
    <property type="nucleotide sequence ID" value="NZ_ANPE02000260.1"/>
</dbReference>
<comment type="caution">
    <text evidence="9">The sequence shown here is derived from an EMBL/GenBank/DDBJ whole genome shotgun (WGS) entry which is preliminary data.</text>
</comment>
<dbReference type="Pfam" id="PF04039">
    <property type="entry name" value="MnhB"/>
    <property type="match status" value="1"/>
</dbReference>
<evidence type="ECO:0000256" key="5">
    <source>
        <dbReference type="ARBA" id="ARBA00023136"/>
    </source>
</evidence>
<feature type="domain" description="Na+/H+ antiporter MnhB subunit-related protein" evidence="8">
    <location>
        <begin position="5"/>
        <end position="75"/>
    </location>
</feature>
<dbReference type="AlphaFoldDB" id="N1UQ59"/>
<sequence length="114" mass="12026">GRVELAEATPVSAGFLLGAGLCTASLSAAVPLILGGGIFQTAILHFSLPVFGDHKFVTSTFFDIGVYLVVVGLVLDVLRSFGAEIDERSEDRRPVPHEGTPHEAPEPIEEGVAR</sequence>
<feature type="transmembrane region" description="Helical" evidence="7">
    <location>
        <begin position="59"/>
        <end position="78"/>
    </location>
</feature>
<accession>N1UQ59</accession>
<evidence type="ECO:0000256" key="2">
    <source>
        <dbReference type="ARBA" id="ARBA00022475"/>
    </source>
</evidence>
<keyword evidence="5 7" id="KW-0472">Membrane</keyword>
<dbReference type="GO" id="GO:0005886">
    <property type="term" value="C:plasma membrane"/>
    <property type="evidence" value="ECO:0007669"/>
    <property type="project" value="UniProtKB-SubCell"/>
</dbReference>
<gene>
    <name evidence="9" type="ORF">D477_019668</name>
</gene>
<evidence type="ECO:0000259" key="8">
    <source>
        <dbReference type="Pfam" id="PF04039"/>
    </source>
</evidence>
<evidence type="ECO:0000256" key="4">
    <source>
        <dbReference type="ARBA" id="ARBA00022989"/>
    </source>
</evidence>
<proteinExistence type="predicted"/>
<reference evidence="9 10" key="1">
    <citation type="journal article" date="2013" name="Genome Announc.">
        <title>Draft Genome Sequence of Arthrobacter crystallopoietes Strain BAB-32, Revealing Genes for Bioremediation.</title>
        <authorList>
            <person name="Joshi M.N."/>
            <person name="Pandit A.S."/>
            <person name="Sharma A."/>
            <person name="Pandya R.V."/>
            <person name="Desai S.M."/>
            <person name="Saxena A.K."/>
            <person name="Bagatharia S.B."/>
        </authorList>
    </citation>
    <scope>NUCLEOTIDE SEQUENCE [LARGE SCALE GENOMIC DNA]</scope>
    <source>
        <strain evidence="9 10">BAB-32</strain>
    </source>
</reference>
<comment type="subcellular location">
    <subcellularLocation>
        <location evidence="1">Cell membrane</location>
        <topology evidence="1">Multi-pass membrane protein</topology>
    </subcellularLocation>
</comment>
<evidence type="ECO:0000256" key="3">
    <source>
        <dbReference type="ARBA" id="ARBA00022692"/>
    </source>
</evidence>
<evidence type="ECO:0000256" key="1">
    <source>
        <dbReference type="ARBA" id="ARBA00004651"/>
    </source>
</evidence>
<evidence type="ECO:0000313" key="9">
    <source>
        <dbReference type="EMBL" id="EMY32526.1"/>
    </source>
</evidence>
<evidence type="ECO:0000313" key="10">
    <source>
        <dbReference type="Proteomes" id="UP000010729"/>
    </source>
</evidence>
<feature type="transmembrane region" description="Helical" evidence="7">
    <location>
        <begin position="12"/>
        <end position="39"/>
    </location>
</feature>
<feature type="region of interest" description="Disordered" evidence="6">
    <location>
        <begin position="87"/>
        <end position="114"/>
    </location>
</feature>
<dbReference type="EMBL" id="ANPE02000260">
    <property type="protein sequence ID" value="EMY32526.1"/>
    <property type="molecule type" value="Genomic_DNA"/>
</dbReference>
<organism evidence="9 10">
    <name type="scientific">Arthrobacter crystallopoietes BAB-32</name>
    <dbReference type="NCBI Taxonomy" id="1246476"/>
    <lineage>
        <taxon>Bacteria</taxon>
        <taxon>Bacillati</taxon>
        <taxon>Actinomycetota</taxon>
        <taxon>Actinomycetes</taxon>
        <taxon>Micrococcales</taxon>
        <taxon>Micrococcaceae</taxon>
        <taxon>Crystallibacter</taxon>
    </lineage>
</organism>
<keyword evidence="3 7" id="KW-0812">Transmembrane</keyword>
<evidence type="ECO:0000256" key="7">
    <source>
        <dbReference type="SAM" id="Phobius"/>
    </source>
</evidence>
<keyword evidence="2" id="KW-1003">Cell membrane</keyword>
<keyword evidence="10" id="KW-1185">Reference proteome</keyword>
<name>N1UQ59_9MICC</name>
<protein>
    <submittedName>
        <fullName evidence="9">Monovalent cation/H+ antiporter subunit A</fullName>
    </submittedName>
</protein>